<evidence type="ECO:0000313" key="2">
    <source>
        <dbReference type="Proteomes" id="UP001172386"/>
    </source>
</evidence>
<name>A0ACC2ZVW3_9EURO</name>
<dbReference type="Proteomes" id="UP001172386">
    <property type="component" value="Unassembled WGS sequence"/>
</dbReference>
<keyword evidence="2" id="KW-1185">Reference proteome</keyword>
<protein>
    <submittedName>
        <fullName evidence="1">Uncharacterized protein</fullName>
    </submittedName>
</protein>
<gene>
    <name evidence="1" type="ORF">H2198_009042</name>
</gene>
<accession>A0ACC2ZVW3</accession>
<proteinExistence type="predicted"/>
<sequence length="488" mass="54488">MAEEGRRVSVSSDISDLDVGEAAHPLSSPVTIEVAREVLHDNTSGTYGEHASPVQGPRPDQATEFDANHFNQYLTASLESNIAMDFNLNGAPEGHINGNGAPVQPANPNSARAPEEPARGSAIVNEQVRWSAPEAWNTQRGRTNTAAQRTQSVDARMQLQTRIDGDRWPASITTRTLDRLSDHLPVNMNAWLERRSRQQETSAFRRQRSLSIGDVPDDAEAPLIVRPASRLRTVLSRMSLSPTHEQDPPPPPTRTGRASIENANENAENVQETQHESPPSRLRPPRVIKKLRKVARNAKRASAWTFDHTFGSLRRTFDERVRVVENRAGSSEHGRTHGGHAVSALDSLNSRRNWTRMSRDMLEAYEEEEQEQEVNTTSRHVLEGYGWRQSLRNKFRRREASVTNQLPPGPLNEVGPHGDDEAQASTINDISATANMNDTNAISPADIGTRTGISIVNSLWTPRVQRHSRRKRLFSSWGFSKLDDDHKD</sequence>
<reference evidence="1" key="1">
    <citation type="submission" date="2022-10" db="EMBL/GenBank/DDBJ databases">
        <title>Culturing micro-colonial fungi from biological soil crusts in the Mojave desert and describing Neophaeococcomyces mojavensis, and introducing the new genera and species Taxawa tesnikishii.</title>
        <authorList>
            <person name="Kurbessoian T."/>
            <person name="Stajich J.E."/>
        </authorList>
    </citation>
    <scope>NUCLEOTIDE SEQUENCE</scope>
    <source>
        <strain evidence="1">JES_112</strain>
    </source>
</reference>
<comment type="caution">
    <text evidence="1">The sequence shown here is derived from an EMBL/GenBank/DDBJ whole genome shotgun (WGS) entry which is preliminary data.</text>
</comment>
<dbReference type="EMBL" id="JAPDRQ010000240">
    <property type="protein sequence ID" value="KAJ9651695.1"/>
    <property type="molecule type" value="Genomic_DNA"/>
</dbReference>
<evidence type="ECO:0000313" key="1">
    <source>
        <dbReference type="EMBL" id="KAJ9651695.1"/>
    </source>
</evidence>
<organism evidence="1 2">
    <name type="scientific">Neophaeococcomyces mojaviensis</name>
    <dbReference type="NCBI Taxonomy" id="3383035"/>
    <lineage>
        <taxon>Eukaryota</taxon>
        <taxon>Fungi</taxon>
        <taxon>Dikarya</taxon>
        <taxon>Ascomycota</taxon>
        <taxon>Pezizomycotina</taxon>
        <taxon>Eurotiomycetes</taxon>
        <taxon>Chaetothyriomycetidae</taxon>
        <taxon>Chaetothyriales</taxon>
        <taxon>Chaetothyriales incertae sedis</taxon>
        <taxon>Neophaeococcomyces</taxon>
    </lineage>
</organism>